<organism evidence="1 2">
    <name type="scientific">Caerostris darwini</name>
    <dbReference type="NCBI Taxonomy" id="1538125"/>
    <lineage>
        <taxon>Eukaryota</taxon>
        <taxon>Metazoa</taxon>
        <taxon>Ecdysozoa</taxon>
        <taxon>Arthropoda</taxon>
        <taxon>Chelicerata</taxon>
        <taxon>Arachnida</taxon>
        <taxon>Araneae</taxon>
        <taxon>Araneomorphae</taxon>
        <taxon>Entelegynae</taxon>
        <taxon>Araneoidea</taxon>
        <taxon>Araneidae</taxon>
        <taxon>Caerostris</taxon>
    </lineage>
</organism>
<name>A0AAV4N0F2_9ARAC</name>
<dbReference type="Proteomes" id="UP001054837">
    <property type="component" value="Unassembled WGS sequence"/>
</dbReference>
<reference evidence="1 2" key="1">
    <citation type="submission" date="2021-06" db="EMBL/GenBank/DDBJ databases">
        <title>Caerostris darwini draft genome.</title>
        <authorList>
            <person name="Kono N."/>
            <person name="Arakawa K."/>
        </authorList>
    </citation>
    <scope>NUCLEOTIDE SEQUENCE [LARGE SCALE GENOMIC DNA]</scope>
</reference>
<evidence type="ECO:0000313" key="1">
    <source>
        <dbReference type="EMBL" id="GIX77646.1"/>
    </source>
</evidence>
<feature type="non-terminal residue" evidence="1">
    <location>
        <position position="181"/>
    </location>
</feature>
<comment type="caution">
    <text evidence="1">The sequence shown here is derived from an EMBL/GenBank/DDBJ whole genome shotgun (WGS) entry which is preliminary data.</text>
</comment>
<keyword evidence="2" id="KW-1185">Reference proteome</keyword>
<protein>
    <submittedName>
        <fullName evidence="1">MULE domain-containing protein</fullName>
    </submittedName>
</protein>
<gene>
    <name evidence="1" type="ORF">CDAR_225271</name>
</gene>
<proteinExistence type="predicted"/>
<evidence type="ECO:0000313" key="2">
    <source>
        <dbReference type="Proteomes" id="UP001054837"/>
    </source>
</evidence>
<dbReference type="AlphaFoldDB" id="A0AAV4N0F2"/>
<sequence length="181" mass="20902">MESILDDIRNSVYDTFERVHLLTRHDMHNIKEEFKINANGVMHVNDKISVNKWVENCSNSEDSPILLYKDQNTINEALYPGMKKEDFLLVIMNSSQKEMMRSYGNDVICLDFTHGINSYGFDLETVLVLDDKREGFPAVFIISNRQDSVPLTIAFEAVKEHVAIKPEVLMSDDTESFYNAW</sequence>
<accession>A0AAV4N0F2</accession>
<dbReference type="EMBL" id="BPLQ01001038">
    <property type="protein sequence ID" value="GIX77646.1"/>
    <property type="molecule type" value="Genomic_DNA"/>
</dbReference>